<proteinExistence type="predicted"/>
<dbReference type="SUPFAM" id="SSF47616">
    <property type="entry name" value="GST C-terminal domain-like"/>
    <property type="match status" value="1"/>
</dbReference>
<comment type="caution">
    <text evidence="5">The sequence shown here is derived from an EMBL/GenBank/DDBJ whole genome shotgun (WGS) entry which is preliminary data.</text>
</comment>
<feature type="domain" description="GST N-terminal" evidence="4">
    <location>
        <begin position="1"/>
        <end position="55"/>
    </location>
</feature>
<dbReference type="SUPFAM" id="SSF52833">
    <property type="entry name" value="Thioredoxin-like"/>
    <property type="match status" value="1"/>
</dbReference>
<dbReference type="GO" id="GO:0006749">
    <property type="term" value="P:glutathione metabolic process"/>
    <property type="evidence" value="ECO:0007669"/>
    <property type="project" value="TreeGrafter"/>
</dbReference>
<evidence type="ECO:0000256" key="3">
    <source>
        <dbReference type="ARBA" id="ARBA00047960"/>
    </source>
</evidence>
<dbReference type="EC" id="2.5.1.18" evidence="1"/>
<dbReference type="InterPro" id="IPR004045">
    <property type="entry name" value="Glutathione_S-Trfase_N"/>
</dbReference>
<dbReference type="Pfam" id="PF02798">
    <property type="entry name" value="GST_N"/>
    <property type="match status" value="1"/>
</dbReference>
<dbReference type="InterPro" id="IPR036282">
    <property type="entry name" value="Glutathione-S-Trfase_C_sf"/>
</dbReference>
<feature type="non-terminal residue" evidence="5">
    <location>
        <position position="1"/>
    </location>
</feature>
<dbReference type="InterPro" id="IPR036249">
    <property type="entry name" value="Thioredoxin-like_sf"/>
</dbReference>
<organism evidence="5 6">
    <name type="scientific">Elysia crispata</name>
    <name type="common">lettuce slug</name>
    <dbReference type="NCBI Taxonomy" id="231223"/>
    <lineage>
        <taxon>Eukaryota</taxon>
        <taxon>Metazoa</taxon>
        <taxon>Spiralia</taxon>
        <taxon>Lophotrochozoa</taxon>
        <taxon>Mollusca</taxon>
        <taxon>Gastropoda</taxon>
        <taxon>Heterobranchia</taxon>
        <taxon>Euthyneura</taxon>
        <taxon>Panpulmonata</taxon>
        <taxon>Sacoglossa</taxon>
        <taxon>Placobranchoidea</taxon>
        <taxon>Plakobranchidae</taxon>
        <taxon>Elysia</taxon>
    </lineage>
</organism>
<dbReference type="CDD" id="cd03039">
    <property type="entry name" value="GST_N_Sigma_like"/>
    <property type="match status" value="1"/>
</dbReference>
<dbReference type="PANTHER" id="PTHR11571">
    <property type="entry name" value="GLUTATHIONE S-TRANSFERASE"/>
    <property type="match status" value="1"/>
</dbReference>
<comment type="catalytic activity">
    <reaction evidence="3">
        <text>RX + glutathione = an S-substituted glutathione + a halide anion + H(+)</text>
        <dbReference type="Rhea" id="RHEA:16437"/>
        <dbReference type="ChEBI" id="CHEBI:15378"/>
        <dbReference type="ChEBI" id="CHEBI:16042"/>
        <dbReference type="ChEBI" id="CHEBI:17792"/>
        <dbReference type="ChEBI" id="CHEBI:57925"/>
        <dbReference type="ChEBI" id="CHEBI:90779"/>
        <dbReference type="EC" id="2.5.1.18"/>
    </reaction>
</comment>
<protein>
    <recommendedName>
        <fullName evidence="1">glutathione transferase</fullName>
        <ecNumber evidence="1">2.5.1.18</ecNumber>
    </recommendedName>
</protein>
<dbReference type="EMBL" id="JAWDGP010001453">
    <property type="protein sequence ID" value="KAK3791685.1"/>
    <property type="molecule type" value="Genomic_DNA"/>
</dbReference>
<keyword evidence="6" id="KW-1185">Reference proteome</keyword>
<evidence type="ECO:0000259" key="4">
    <source>
        <dbReference type="PROSITE" id="PS50404"/>
    </source>
</evidence>
<dbReference type="Proteomes" id="UP001283361">
    <property type="component" value="Unassembled WGS sequence"/>
</dbReference>
<sequence>MVGEFEDNRVARDDWPAFKPKTPFGQMPVLEVDGEMMGQTVAICNYLAREFGLYGKTALETFHVDEVVCLVNDFIMATVKVMYEKDEARK</sequence>
<evidence type="ECO:0000256" key="2">
    <source>
        <dbReference type="ARBA" id="ARBA00022679"/>
    </source>
</evidence>
<keyword evidence="2" id="KW-0808">Transferase</keyword>
<dbReference type="PANTHER" id="PTHR11571:SF224">
    <property type="entry name" value="HEMATOPOIETIC PROSTAGLANDIN D SYNTHASE"/>
    <property type="match status" value="1"/>
</dbReference>
<dbReference type="GO" id="GO:0004364">
    <property type="term" value="F:glutathione transferase activity"/>
    <property type="evidence" value="ECO:0007669"/>
    <property type="project" value="UniProtKB-EC"/>
</dbReference>
<dbReference type="InterPro" id="IPR050213">
    <property type="entry name" value="GST_superfamily"/>
</dbReference>
<name>A0AAE1E320_9GAST</name>
<reference evidence="5" key="1">
    <citation type="journal article" date="2023" name="G3 (Bethesda)">
        <title>A reference genome for the long-term kleptoplast-retaining sea slug Elysia crispata morphotype clarki.</title>
        <authorList>
            <person name="Eastman K.E."/>
            <person name="Pendleton A.L."/>
            <person name="Shaikh M.A."/>
            <person name="Suttiyut T."/>
            <person name="Ogas R."/>
            <person name="Tomko P."/>
            <person name="Gavelis G."/>
            <person name="Widhalm J.R."/>
            <person name="Wisecaver J.H."/>
        </authorList>
    </citation>
    <scope>NUCLEOTIDE SEQUENCE</scope>
    <source>
        <strain evidence="5">ECLA1</strain>
    </source>
</reference>
<dbReference type="PROSITE" id="PS50404">
    <property type="entry name" value="GST_NTER"/>
    <property type="match status" value="1"/>
</dbReference>
<dbReference type="Gene3D" id="1.20.1050.130">
    <property type="match status" value="1"/>
</dbReference>
<gene>
    <name evidence="5" type="ORF">RRG08_004436</name>
</gene>
<evidence type="ECO:0000313" key="5">
    <source>
        <dbReference type="EMBL" id="KAK3791685.1"/>
    </source>
</evidence>
<accession>A0AAE1E320</accession>
<dbReference type="AlphaFoldDB" id="A0AAE1E320"/>
<evidence type="ECO:0000256" key="1">
    <source>
        <dbReference type="ARBA" id="ARBA00012452"/>
    </source>
</evidence>
<evidence type="ECO:0000313" key="6">
    <source>
        <dbReference type="Proteomes" id="UP001283361"/>
    </source>
</evidence>